<keyword evidence="4" id="KW-1185">Reference proteome</keyword>
<dbReference type="InterPro" id="IPR020103">
    <property type="entry name" value="PsdUridine_synth_cat_dom_sf"/>
</dbReference>
<evidence type="ECO:0000256" key="1">
    <source>
        <dbReference type="ARBA" id="ARBA00008999"/>
    </source>
</evidence>
<dbReference type="GO" id="GO:0009982">
    <property type="term" value="F:pseudouridine synthase activity"/>
    <property type="evidence" value="ECO:0007669"/>
    <property type="project" value="InterPro"/>
</dbReference>
<gene>
    <name evidence="3" type="ORF">OFUS_LOCUS12916</name>
</gene>
<comment type="caution">
    <text evidence="3">The sequence shown here is derived from an EMBL/GenBank/DDBJ whole genome shotgun (WGS) entry which is preliminary data.</text>
</comment>
<comment type="similarity">
    <text evidence="1">Belongs to the pseudouridine synthase TruB family.</text>
</comment>
<dbReference type="OrthoDB" id="9995526at2759"/>
<organism evidence="3 4">
    <name type="scientific">Owenia fusiformis</name>
    <name type="common">Polychaete worm</name>
    <dbReference type="NCBI Taxonomy" id="6347"/>
    <lineage>
        <taxon>Eukaryota</taxon>
        <taxon>Metazoa</taxon>
        <taxon>Spiralia</taxon>
        <taxon>Lophotrochozoa</taxon>
        <taxon>Annelida</taxon>
        <taxon>Polychaeta</taxon>
        <taxon>Sedentaria</taxon>
        <taxon>Canalipalpata</taxon>
        <taxon>Sabellida</taxon>
        <taxon>Oweniida</taxon>
        <taxon>Oweniidae</taxon>
        <taxon>Owenia</taxon>
    </lineage>
</organism>
<dbReference type="SUPFAM" id="SSF55120">
    <property type="entry name" value="Pseudouridine synthase"/>
    <property type="match status" value="1"/>
</dbReference>
<dbReference type="Gene3D" id="3.30.2350.10">
    <property type="entry name" value="Pseudouridine synthase"/>
    <property type="match status" value="1"/>
</dbReference>
<dbReference type="Pfam" id="PF01509">
    <property type="entry name" value="TruB_N"/>
    <property type="match status" value="1"/>
</dbReference>
<reference evidence="3" key="1">
    <citation type="submission" date="2022-03" db="EMBL/GenBank/DDBJ databases">
        <authorList>
            <person name="Martin C."/>
        </authorList>
    </citation>
    <scope>NUCLEOTIDE SEQUENCE</scope>
</reference>
<accession>A0A8J1U1C5</accession>
<dbReference type="InterPro" id="IPR039048">
    <property type="entry name" value="Trub2"/>
</dbReference>
<dbReference type="Proteomes" id="UP000749559">
    <property type="component" value="Unassembled WGS sequence"/>
</dbReference>
<name>A0A8J1U1C5_OWEFU</name>
<evidence type="ECO:0000313" key="4">
    <source>
        <dbReference type="Proteomes" id="UP000749559"/>
    </source>
</evidence>
<evidence type="ECO:0000256" key="2">
    <source>
        <dbReference type="SAM" id="MobiDB-lite"/>
    </source>
</evidence>
<protein>
    <submittedName>
        <fullName evidence="3">Uncharacterized protein</fullName>
    </submittedName>
</protein>
<evidence type="ECO:0000313" key="3">
    <source>
        <dbReference type="EMBL" id="CAH1787156.1"/>
    </source>
</evidence>
<dbReference type="PANTHER" id="PTHR13195:SF0">
    <property type="entry name" value="PSEUDOURIDYLATE SYNTHASE TRUB2, MITOCHONDRIAL"/>
    <property type="match status" value="1"/>
</dbReference>
<dbReference type="GO" id="GO:0003723">
    <property type="term" value="F:RNA binding"/>
    <property type="evidence" value="ECO:0007669"/>
    <property type="project" value="InterPro"/>
</dbReference>
<dbReference type="PANTHER" id="PTHR13195">
    <property type="entry name" value="PSEUDOURIDINE SYNTHASE-RELATED"/>
    <property type="match status" value="1"/>
</dbReference>
<feature type="compositionally biased region" description="Basic and acidic residues" evidence="2">
    <location>
        <begin position="310"/>
        <end position="322"/>
    </location>
</feature>
<dbReference type="AlphaFoldDB" id="A0A8J1U1C5"/>
<feature type="region of interest" description="Disordered" evidence="2">
    <location>
        <begin position="310"/>
        <end position="332"/>
    </location>
</feature>
<proteinExistence type="inferred from homology"/>
<dbReference type="GO" id="GO:0006396">
    <property type="term" value="P:RNA processing"/>
    <property type="evidence" value="ECO:0007669"/>
    <property type="project" value="InterPro"/>
</dbReference>
<dbReference type="GO" id="GO:0001522">
    <property type="term" value="P:pseudouridine synthesis"/>
    <property type="evidence" value="ECO:0007669"/>
    <property type="project" value="InterPro"/>
</dbReference>
<sequence length="349" mass="39466">MSARRVYNALNKGGVFCIFKPKGISVQHCVRKIKFNLAQGLNHMYNDEPLKERVQIDEDNIGTDLPVVTTVPDLAASSLVLGPMYQPEDFRVHYCGELGSFASGVTVLGIGEGCKLVKKILDARYIHVYHVKGTLGRATDNFAPDGHLVEKTTWNHVKRPTIDRILAASQALHQRQMFLNMRVDPQSQEAYDIAAKGLIRPEDGYTAPIIYNMKCIEFQPPDFTVEVHCVNEHSKYLRQITHNVGLEAKSTAICTQIRRIRYGHFTLSHALLDKHWTVEHILSNIKHCKSLTKRSLLKPGPNMIQLEHRDTSALEPGDRDTPSLDPGCFDAEKRLENVPQDQEIIKNKR</sequence>
<dbReference type="EMBL" id="CAIIXF020000006">
    <property type="protein sequence ID" value="CAH1787156.1"/>
    <property type="molecule type" value="Genomic_DNA"/>
</dbReference>
<dbReference type="InterPro" id="IPR002501">
    <property type="entry name" value="PsdUridine_synth_N"/>
</dbReference>